<dbReference type="AlphaFoldDB" id="A0A0E9TF58"/>
<organism evidence="1">
    <name type="scientific">Anguilla anguilla</name>
    <name type="common">European freshwater eel</name>
    <name type="synonym">Muraena anguilla</name>
    <dbReference type="NCBI Taxonomy" id="7936"/>
    <lineage>
        <taxon>Eukaryota</taxon>
        <taxon>Metazoa</taxon>
        <taxon>Chordata</taxon>
        <taxon>Craniata</taxon>
        <taxon>Vertebrata</taxon>
        <taxon>Euteleostomi</taxon>
        <taxon>Actinopterygii</taxon>
        <taxon>Neopterygii</taxon>
        <taxon>Teleostei</taxon>
        <taxon>Anguilliformes</taxon>
        <taxon>Anguillidae</taxon>
        <taxon>Anguilla</taxon>
    </lineage>
</organism>
<proteinExistence type="predicted"/>
<evidence type="ECO:0000313" key="1">
    <source>
        <dbReference type="EMBL" id="JAH51348.1"/>
    </source>
</evidence>
<reference evidence="1" key="1">
    <citation type="submission" date="2014-11" db="EMBL/GenBank/DDBJ databases">
        <authorList>
            <person name="Amaro Gonzalez C."/>
        </authorList>
    </citation>
    <scope>NUCLEOTIDE SEQUENCE</scope>
</reference>
<dbReference type="EMBL" id="GBXM01057229">
    <property type="protein sequence ID" value="JAH51348.1"/>
    <property type="molecule type" value="Transcribed_RNA"/>
</dbReference>
<protein>
    <submittedName>
        <fullName evidence="1">Uncharacterized protein</fullName>
    </submittedName>
</protein>
<reference evidence="1" key="2">
    <citation type="journal article" date="2015" name="Fish Shellfish Immunol.">
        <title>Early steps in the European eel (Anguilla anguilla)-Vibrio vulnificus interaction in the gills: Role of the RtxA13 toxin.</title>
        <authorList>
            <person name="Callol A."/>
            <person name="Pajuelo D."/>
            <person name="Ebbesson L."/>
            <person name="Teles M."/>
            <person name="MacKenzie S."/>
            <person name="Amaro C."/>
        </authorList>
    </citation>
    <scope>NUCLEOTIDE SEQUENCE</scope>
</reference>
<sequence length="16" mass="2011">MYVGFFIDHWQQFSCC</sequence>
<name>A0A0E9TF58_ANGAN</name>
<accession>A0A0E9TF58</accession>